<dbReference type="Pfam" id="PF18907">
    <property type="entry name" value="DUF5662"/>
    <property type="match status" value="1"/>
</dbReference>
<organism evidence="1">
    <name type="scientific">marine metagenome</name>
    <dbReference type="NCBI Taxonomy" id="408172"/>
    <lineage>
        <taxon>unclassified sequences</taxon>
        <taxon>metagenomes</taxon>
        <taxon>ecological metagenomes</taxon>
    </lineage>
</organism>
<sequence>MKDDDAKHLKSLIRHIDNVRASCLLLGERLIENGKDELGLQLIANGHIHDASKFHGIEWEYLRDETKESHPIEFALALKHHQHVNPHHPEYWTNGVKSMPSVYLAEMVCDWKARSNEFATGLRSWIKQRATKRWNFTVQSKEYKLIKGFVDVLLDSEFK</sequence>
<accession>A0A382BVC6</accession>
<proteinExistence type="predicted"/>
<evidence type="ECO:0008006" key="2">
    <source>
        <dbReference type="Google" id="ProtNLM"/>
    </source>
</evidence>
<name>A0A382BVC6_9ZZZZ</name>
<evidence type="ECO:0000313" key="1">
    <source>
        <dbReference type="EMBL" id="SVB17768.1"/>
    </source>
</evidence>
<protein>
    <recommendedName>
        <fullName evidence="2">HD domain-containing protein</fullName>
    </recommendedName>
</protein>
<reference evidence="1" key="1">
    <citation type="submission" date="2018-05" db="EMBL/GenBank/DDBJ databases">
        <authorList>
            <person name="Lanie J.A."/>
            <person name="Ng W.-L."/>
            <person name="Kazmierczak K.M."/>
            <person name="Andrzejewski T.M."/>
            <person name="Davidsen T.M."/>
            <person name="Wayne K.J."/>
            <person name="Tettelin H."/>
            <person name="Glass J.I."/>
            <person name="Rusch D."/>
            <person name="Podicherti R."/>
            <person name="Tsui H.-C.T."/>
            <person name="Winkler M.E."/>
        </authorList>
    </citation>
    <scope>NUCLEOTIDE SEQUENCE</scope>
</reference>
<dbReference type="AlphaFoldDB" id="A0A382BVC6"/>
<dbReference type="InterPro" id="IPR043721">
    <property type="entry name" value="DUF5662"/>
</dbReference>
<gene>
    <name evidence="1" type="ORF">METZ01_LOCUS170622</name>
</gene>
<dbReference type="EMBL" id="UINC01031548">
    <property type="protein sequence ID" value="SVB17768.1"/>
    <property type="molecule type" value="Genomic_DNA"/>
</dbReference>